<dbReference type="AlphaFoldDB" id="A0A2H0XDQ7"/>
<organism evidence="5 6">
    <name type="scientific">candidate division WWE3 bacterium CG08_land_8_20_14_0_20_40_13</name>
    <dbReference type="NCBI Taxonomy" id="1975084"/>
    <lineage>
        <taxon>Bacteria</taxon>
        <taxon>Katanobacteria</taxon>
    </lineage>
</organism>
<gene>
    <name evidence="3 5" type="primary">rpsP</name>
    <name evidence="5" type="ORF">COT49_02180</name>
</gene>
<dbReference type="Pfam" id="PF00886">
    <property type="entry name" value="Ribosomal_S16"/>
    <property type="match status" value="1"/>
</dbReference>
<evidence type="ECO:0000313" key="5">
    <source>
        <dbReference type="EMBL" id="PIS23057.1"/>
    </source>
</evidence>
<comment type="similarity">
    <text evidence="3">Belongs to the bacterial ribosomal protein bS16 family.</text>
</comment>
<protein>
    <recommendedName>
        <fullName evidence="3">Small ribosomal subunit protein bS16</fullName>
    </recommendedName>
</protein>
<dbReference type="InterPro" id="IPR000307">
    <property type="entry name" value="Ribosomal_bS16"/>
</dbReference>
<evidence type="ECO:0000256" key="1">
    <source>
        <dbReference type="ARBA" id="ARBA00022980"/>
    </source>
</evidence>
<evidence type="ECO:0000256" key="3">
    <source>
        <dbReference type="HAMAP-Rule" id="MF_00385"/>
    </source>
</evidence>
<dbReference type="PANTHER" id="PTHR12919">
    <property type="entry name" value="30S RIBOSOMAL PROTEIN S16"/>
    <property type="match status" value="1"/>
</dbReference>
<keyword evidence="2 3" id="KW-0687">Ribonucleoprotein</keyword>
<feature type="compositionally biased region" description="Basic and acidic residues" evidence="4">
    <location>
        <begin position="132"/>
        <end position="166"/>
    </location>
</feature>
<proteinExistence type="inferred from homology"/>
<dbReference type="EMBL" id="PEYT01000019">
    <property type="protein sequence ID" value="PIS23057.1"/>
    <property type="molecule type" value="Genomic_DNA"/>
</dbReference>
<accession>A0A2H0XDQ7</accession>
<dbReference type="Proteomes" id="UP000230340">
    <property type="component" value="Unassembled WGS sequence"/>
</dbReference>
<dbReference type="GO" id="GO:0005737">
    <property type="term" value="C:cytoplasm"/>
    <property type="evidence" value="ECO:0007669"/>
    <property type="project" value="UniProtKB-ARBA"/>
</dbReference>
<evidence type="ECO:0000256" key="2">
    <source>
        <dbReference type="ARBA" id="ARBA00023274"/>
    </source>
</evidence>
<dbReference type="GO" id="GO:0006412">
    <property type="term" value="P:translation"/>
    <property type="evidence" value="ECO:0007669"/>
    <property type="project" value="UniProtKB-UniRule"/>
</dbReference>
<keyword evidence="1 3" id="KW-0689">Ribosomal protein</keyword>
<dbReference type="Gene3D" id="3.30.1320.10">
    <property type="match status" value="1"/>
</dbReference>
<dbReference type="PANTHER" id="PTHR12919:SF20">
    <property type="entry name" value="SMALL RIBOSOMAL SUBUNIT PROTEIN BS16M"/>
    <property type="match status" value="1"/>
</dbReference>
<sequence length="166" mass="18981">MTRFLPLALSWGIGYWPKEGVQASKGPKNRRHRKPLRALKTNDRILSAMLKIKLVRTGKRNAPTYRVVVQESKSKLTGSVVQGIGYLVPKENRKHETKIDKKLYQEWIKKGAVPTESVVLLVEGKYKYKKYSPKDKEDKGKNDQDTVKEEGVKEEAELTESKNGEN</sequence>
<dbReference type="InterPro" id="IPR023803">
    <property type="entry name" value="Ribosomal_bS16_dom_sf"/>
</dbReference>
<dbReference type="GO" id="GO:0015935">
    <property type="term" value="C:small ribosomal subunit"/>
    <property type="evidence" value="ECO:0007669"/>
    <property type="project" value="TreeGrafter"/>
</dbReference>
<feature type="region of interest" description="Disordered" evidence="4">
    <location>
        <begin position="131"/>
        <end position="166"/>
    </location>
</feature>
<comment type="caution">
    <text evidence="5">The sequence shown here is derived from an EMBL/GenBank/DDBJ whole genome shotgun (WGS) entry which is preliminary data.</text>
</comment>
<reference evidence="6" key="1">
    <citation type="submission" date="2017-09" db="EMBL/GenBank/DDBJ databases">
        <title>Depth-based differentiation of microbial function through sediment-hosted aquifers and enrichment of novel symbionts in the deep terrestrial subsurface.</title>
        <authorList>
            <person name="Probst A.J."/>
            <person name="Ladd B."/>
            <person name="Jarett J.K."/>
            <person name="Geller-Mcgrath D.E."/>
            <person name="Sieber C.M.K."/>
            <person name="Emerson J.B."/>
            <person name="Anantharaman K."/>
            <person name="Thomas B.C."/>
            <person name="Malmstrom R."/>
            <person name="Stieglmeier M."/>
            <person name="Klingl A."/>
            <person name="Woyke T."/>
            <person name="Ryan C.M."/>
            <person name="Banfield J.F."/>
        </authorList>
    </citation>
    <scope>NUCLEOTIDE SEQUENCE [LARGE SCALE GENOMIC DNA]</scope>
</reference>
<name>A0A2H0XDQ7_UNCKA</name>
<dbReference type="HAMAP" id="MF_00385">
    <property type="entry name" value="Ribosomal_bS16"/>
    <property type="match status" value="1"/>
</dbReference>
<dbReference type="GO" id="GO:0003735">
    <property type="term" value="F:structural constituent of ribosome"/>
    <property type="evidence" value="ECO:0007669"/>
    <property type="project" value="InterPro"/>
</dbReference>
<dbReference type="NCBIfam" id="TIGR00002">
    <property type="entry name" value="S16"/>
    <property type="match status" value="1"/>
</dbReference>
<evidence type="ECO:0000313" key="6">
    <source>
        <dbReference type="Proteomes" id="UP000230340"/>
    </source>
</evidence>
<evidence type="ECO:0000256" key="4">
    <source>
        <dbReference type="SAM" id="MobiDB-lite"/>
    </source>
</evidence>
<dbReference type="SUPFAM" id="SSF54565">
    <property type="entry name" value="Ribosomal protein S16"/>
    <property type="match status" value="1"/>
</dbReference>